<gene>
    <name evidence="1" type="ORF">ACOLOM_LOCUS5169</name>
</gene>
<evidence type="ECO:0000313" key="1">
    <source>
        <dbReference type="EMBL" id="CAG8559402.1"/>
    </source>
</evidence>
<feature type="non-terminal residue" evidence="1">
    <location>
        <position position="1"/>
    </location>
</feature>
<keyword evidence="2" id="KW-1185">Reference proteome</keyword>
<name>A0ACA9M4A2_9GLOM</name>
<comment type="caution">
    <text evidence="1">The sequence shown here is derived from an EMBL/GenBank/DDBJ whole genome shotgun (WGS) entry which is preliminary data.</text>
</comment>
<reference evidence="1" key="1">
    <citation type="submission" date="2021-06" db="EMBL/GenBank/DDBJ databases">
        <authorList>
            <person name="Kallberg Y."/>
            <person name="Tangrot J."/>
            <person name="Rosling A."/>
        </authorList>
    </citation>
    <scope>NUCLEOTIDE SEQUENCE</scope>
    <source>
        <strain evidence="1">CL356</strain>
    </source>
</reference>
<organism evidence="1 2">
    <name type="scientific">Acaulospora colombiana</name>
    <dbReference type="NCBI Taxonomy" id="27376"/>
    <lineage>
        <taxon>Eukaryota</taxon>
        <taxon>Fungi</taxon>
        <taxon>Fungi incertae sedis</taxon>
        <taxon>Mucoromycota</taxon>
        <taxon>Glomeromycotina</taxon>
        <taxon>Glomeromycetes</taxon>
        <taxon>Diversisporales</taxon>
        <taxon>Acaulosporaceae</taxon>
        <taxon>Acaulospora</taxon>
    </lineage>
</organism>
<sequence length="1122" mass="127354">IEKNNDHNYNEILEELNEFNIRDVICGFGSDPDPRAALKALLQLHRRGCKLDMSLYNMCVTCLSDDYEEVRIEALSLIWVLSTIHPEHMMSYALDDGKTQKIRLLDDAFIKICDMVYDGSVKVRSKACTIMGSYRQVGESILLETLSQKVISHGKTRKSNQGYGKNKRSRFIPTPEGDLDVESEELPLLKSNVCGAFIHGLEDAYQDVRNAAIDMFQDEIDSVRLNSINSLCKIGTKYPIELDSELLQITVCVLNDSDPVVRMSTHRMLGVAKLKSQDLIPQFVDSLIPSMNKYPEDQLSIYRCFKNVGLTHGDYIEHYVPIFFKMESTYISREIKQNDPQRNLILVFNASTTNPKILSMLPDYAGRHYEYLRIKFPDCFPDVNISGDSPMQVVQIDQSDTDGKSAMYTCKQMSRSFDANFKIRLARLDYMLSFMGATLKDIRSLGQLFKHRNFNINGMSERQQTLFRGFSKRIKDSERRLENRYIPLREIGKARSKLEKFQKNPNFGNATQLFDYISEFNLLDIGIGKNIRVTEATITQPASNPTVPIDFQSQFPLPINIEAEIHDINDPGSLAIQVLSQSNESSYIQLGIVREYQPDLPDVDAYITRLGAGGIINNAVSGCSLALSEQRLAIVGLDTGAQPLYNDDETIFLSVNGEIYNHKILAKQIKGNPHFRTHSDCEVILHLYNEVGKDVVNYLDGMFSFVLLDTTKNRFLAARDPIGITTLYQGWSSSSPGTVYFSSELKALNEECDKIIAFPPGHIYDSETGETTRYYQPSWWDESLIPTTPIDYKLLRESLEKAVRKRLMSDVPYGVLLSGGLDSSLIASIASREAKKLVAGMRNGTTDDERRELGTDKLHSFSIGLPGSPDLKAARSVAKFLKTLHHEFTFTIQEGLDAIHDIIYHLETYDVTTIRASTPMYLLSRKIKALGVKMVLSGEGSDEILGGYLYFHAAPSAEDFHKETVTRVKHLHTADCLRANKSTMAWGLEARVPFLDKDFLDVAMSINPEEKMFKEGKMEKYILRKAFDVSTTGDQNPYLPDSILWRQKEQFSDGVGYGWIDSLKEAAESHITDDQMADAAQRWPKDTPRTKEAYWYREQFESWFPQDACTSSVKLWIPRKDW</sequence>
<evidence type="ECO:0000313" key="2">
    <source>
        <dbReference type="Proteomes" id="UP000789525"/>
    </source>
</evidence>
<feature type="non-terminal residue" evidence="1">
    <location>
        <position position="1122"/>
    </location>
</feature>
<accession>A0ACA9M4A2</accession>
<dbReference type="EMBL" id="CAJVPT010009230">
    <property type="protein sequence ID" value="CAG8559402.1"/>
    <property type="molecule type" value="Genomic_DNA"/>
</dbReference>
<dbReference type="Proteomes" id="UP000789525">
    <property type="component" value="Unassembled WGS sequence"/>
</dbReference>
<protein>
    <submittedName>
        <fullName evidence="1">4298_t:CDS:1</fullName>
    </submittedName>
</protein>
<proteinExistence type="predicted"/>